<evidence type="ECO:0000256" key="1">
    <source>
        <dbReference type="SAM" id="MobiDB-lite"/>
    </source>
</evidence>
<keyword evidence="4" id="KW-1185">Reference proteome</keyword>
<evidence type="ECO:0000256" key="2">
    <source>
        <dbReference type="SAM" id="SignalP"/>
    </source>
</evidence>
<evidence type="ECO:0000313" key="3">
    <source>
        <dbReference type="EMBL" id="QEL19050.1"/>
    </source>
</evidence>
<dbReference type="OrthoDB" id="225378at2"/>
<dbReference type="Proteomes" id="UP000324974">
    <property type="component" value="Chromosome"/>
</dbReference>
<dbReference type="RefSeq" id="WP_149113491.1">
    <property type="nucleotide sequence ID" value="NZ_CP042425.1"/>
</dbReference>
<sequence length="479" mass="50876">MSRAFWKWTCGVAATAIVALPAVGQEVSSQLLETGPELIPVQGPVSPTPRPAQAPRTVPAAPNRVTTPGTAPPTTTPIGTQGATGFGLTAAGTTARPVDLPNMYGDMGGLYNYSPYTQAVTPNGQLVTVLPGQTQRFPAGTAFNRTVDGFTVLTTPTRVPLPPNVVYPPGFLQKLGAGETVAATRLPSGQRSSTEVLVTGQDPRAADGALPVNTVRGAFKVGENESPRPVDRVYLSYNYFHDVNQSLRVPGLPVTDVHRETLGFEKTFLQGDASIGFRLPLLQVTGPDNLNRSSVGDLTIISKFALINNPFEPTSDGSIRGGQVLSTGVAITVPTGGAAAFSAQDPEVHPTVIQPYVGGIMTFRRSYAQFFTSVTVPTDRRDTTYLFNSLQYGYLLYRSPTAANFVTSVTPLIELHVDTPLNNRGITRLPVGAYDVVSFTGGTTFGLGRRSFLNVGANVPVTGPRPYTIEGMAHLNILY</sequence>
<feature type="region of interest" description="Disordered" evidence="1">
    <location>
        <begin position="40"/>
        <end position="80"/>
    </location>
</feature>
<evidence type="ECO:0008006" key="5">
    <source>
        <dbReference type="Google" id="ProtNLM"/>
    </source>
</evidence>
<feature type="chain" id="PRO_5022722804" description="BBP7 family outer membrane beta-barrel protein" evidence="2">
    <location>
        <begin position="25"/>
        <end position="479"/>
    </location>
</feature>
<dbReference type="AlphaFoldDB" id="A0A5C1AJK8"/>
<reference evidence="4" key="1">
    <citation type="submission" date="2019-08" db="EMBL/GenBank/DDBJ databases">
        <title>Limnoglobus roseus gen. nov., sp. nov., a novel freshwater planctomycete with a giant genome from the family Gemmataceae.</title>
        <authorList>
            <person name="Kulichevskaya I.S."/>
            <person name="Naumoff D.G."/>
            <person name="Miroshnikov K."/>
            <person name="Ivanova A."/>
            <person name="Philippov D.A."/>
            <person name="Hakobyan A."/>
            <person name="Rijpstra I.C."/>
            <person name="Sinninghe Damste J.S."/>
            <person name="Liesack W."/>
            <person name="Dedysh S.N."/>
        </authorList>
    </citation>
    <scope>NUCLEOTIDE SEQUENCE [LARGE SCALE GENOMIC DNA]</scope>
    <source>
        <strain evidence="4">PX52</strain>
    </source>
</reference>
<accession>A0A5C1AJK8</accession>
<name>A0A5C1AJK8_9BACT</name>
<protein>
    <recommendedName>
        <fullName evidence="5">BBP7 family outer membrane beta-barrel protein</fullName>
    </recommendedName>
</protein>
<dbReference type="KEGG" id="lrs:PX52LOC_06104"/>
<organism evidence="3 4">
    <name type="scientific">Limnoglobus roseus</name>
    <dbReference type="NCBI Taxonomy" id="2598579"/>
    <lineage>
        <taxon>Bacteria</taxon>
        <taxon>Pseudomonadati</taxon>
        <taxon>Planctomycetota</taxon>
        <taxon>Planctomycetia</taxon>
        <taxon>Gemmatales</taxon>
        <taxon>Gemmataceae</taxon>
        <taxon>Limnoglobus</taxon>
    </lineage>
</organism>
<dbReference type="EMBL" id="CP042425">
    <property type="protein sequence ID" value="QEL19050.1"/>
    <property type="molecule type" value="Genomic_DNA"/>
</dbReference>
<feature type="signal peptide" evidence="2">
    <location>
        <begin position="1"/>
        <end position="24"/>
    </location>
</feature>
<keyword evidence="2" id="KW-0732">Signal</keyword>
<proteinExistence type="predicted"/>
<gene>
    <name evidence="3" type="ORF">PX52LOC_06104</name>
</gene>
<evidence type="ECO:0000313" key="4">
    <source>
        <dbReference type="Proteomes" id="UP000324974"/>
    </source>
</evidence>